<dbReference type="NCBIfam" id="TIGR00498">
    <property type="entry name" value="lexA"/>
    <property type="match status" value="1"/>
</dbReference>
<gene>
    <name evidence="12" type="primary">lexA</name>
    <name evidence="16" type="ORF">A3C25_00445</name>
</gene>
<feature type="domain" description="LexA repressor DNA-binding" evidence="15">
    <location>
        <begin position="7"/>
        <end position="69"/>
    </location>
</feature>
<dbReference type="GO" id="GO:0003677">
    <property type="term" value="F:DNA binding"/>
    <property type="evidence" value="ECO:0007669"/>
    <property type="project" value="UniProtKB-UniRule"/>
</dbReference>
<keyword evidence="3 12" id="KW-0235">DNA replication</keyword>
<comment type="caution">
    <text evidence="12">Lacks conserved residue(s) required for the propagation of feature annotation.</text>
</comment>
<comment type="similarity">
    <text evidence="1 12 13">Belongs to the peptidase S24 family.</text>
</comment>
<dbReference type="GO" id="GO:0009432">
    <property type="term" value="P:SOS response"/>
    <property type="evidence" value="ECO:0007669"/>
    <property type="project" value="UniProtKB-UniRule"/>
</dbReference>
<protein>
    <recommendedName>
        <fullName evidence="12">LexA repressor</fullName>
        <ecNumber evidence="12">3.4.21.88</ecNumber>
    </recommendedName>
</protein>
<name>A0A1F7H2I0_9BACT</name>
<dbReference type="Gene3D" id="2.10.109.10">
    <property type="entry name" value="Umud Fragment, subunit A"/>
    <property type="match status" value="1"/>
</dbReference>
<keyword evidence="7 12" id="KW-0805">Transcription regulation</keyword>
<evidence type="ECO:0000313" key="17">
    <source>
        <dbReference type="Proteomes" id="UP000177913"/>
    </source>
</evidence>
<evidence type="ECO:0000256" key="8">
    <source>
        <dbReference type="ARBA" id="ARBA00023125"/>
    </source>
</evidence>
<dbReference type="GO" id="GO:0045892">
    <property type="term" value="P:negative regulation of DNA-templated transcription"/>
    <property type="evidence" value="ECO:0007669"/>
    <property type="project" value="UniProtKB-UniRule"/>
</dbReference>
<dbReference type="Proteomes" id="UP000177913">
    <property type="component" value="Unassembled WGS sequence"/>
</dbReference>
<accession>A0A1F7H2I0</accession>
<keyword evidence="10 12" id="KW-0234">DNA repair</keyword>
<dbReference type="InterPro" id="IPR050077">
    <property type="entry name" value="LexA_repressor"/>
</dbReference>
<dbReference type="InterPro" id="IPR006199">
    <property type="entry name" value="LexA_DNA-bd_dom"/>
</dbReference>
<dbReference type="InterPro" id="IPR006197">
    <property type="entry name" value="Peptidase_S24_LexA"/>
</dbReference>
<comment type="function">
    <text evidence="12">Represses a number of genes involved in the response to DNA damage (SOS response), including recA and lexA. In the presence of single-stranded DNA, RecA interacts with LexA causing an autocatalytic cleavage which disrupts the DNA-binding part of LexA, leading to derepression of the SOS regulon and eventually DNA repair.</text>
</comment>
<dbReference type="InterPro" id="IPR036390">
    <property type="entry name" value="WH_DNA-bd_sf"/>
</dbReference>
<comment type="subunit">
    <text evidence="12">Homodimer.</text>
</comment>
<keyword evidence="9 12" id="KW-0804">Transcription</keyword>
<dbReference type="Gene3D" id="1.10.10.10">
    <property type="entry name" value="Winged helix-like DNA-binding domain superfamily/Winged helix DNA-binding domain"/>
    <property type="match status" value="1"/>
</dbReference>
<dbReference type="EMBL" id="MFZO01000013">
    <property type="protein sequence ID" value="OGK25273.1"/>
    <property type="molecule type" value="Genomic_DNA"/>
</dbReference>
<dbReference type="PANTHER" id="PTHR33516:SF2">
    <property type="entry name" value="LEXA REPRESSOR-RELATED"/>
    <property type="match status" value="1"/>
</dbReference>
<feature type="site" description="Cleavage; by autolysis" evidence="12">
    <location>
        <begin position="90"/>
        <end position="91"/>
    </location>
</feature>
<organism evidence="16 17">
    <name type="scientific">Candidatus Roizmanbacteria bacterium RIFCSPHIGHO2_02_FULL_38_11</name>
    <dbReference type="NCBI Taxonomy" id="1802039"/>
    <lineage>
        <taxon>Bacteria</taxon>
        <taxon>Candidatus Roizmaniibacteriota</taxon>
    </lineage>
</organism>
<dbReference type="PRINTS" id="PR00726">
    <property type="entry name" value="LEXASERPTASE"/>
</dbReference>
<feature type="active site" description="For autocatalytic cleavage activity" evidence="12">
    <location>
        <position position="162"/>
    </location>
</feature>
<feature type="active site" description="For autocatalytic cleavage activity" evidence="12">
    <location>
        <position position="125"/>
    </location>
</feature>
<dbReference type="InterPro" id="IPR036286">
    <property type="entry name" value="LexA/Signal_pep-like_sf"/>
</dbReference>
<dbReference type="GO" id="GO:0006281">
    <property type="term" value="P:DNA repair"/>
    <property type="evidence" value="ECO:0007669"/>
    <property type="project" value="UniProtKB-UniRule"/>
</dbReference>
<feature type="domain" description="Peptidase S24/S26A/S26B/S26C" evidence="14">
    <location>
        <begin position="83"/>
        <end position="194"/>
    </location>
</feature>
<dbReference type="SUPFAM" id="SSF46785">
    <property type="entry name" value="Winged helix' DNA-binding domain"/>
    <property type="match status" value="1"/>
</dbReference>
<comment type="catalytic activity">
    <reaction evidence="12">
        <text>Hydrolysis of Ala-|-Gly bond in repressor LexA.</text>
        <dbReference type="EC" id="3.4.21.88"/>
    </reaction>
</comment>
<dbReference type="GO" id="GO:0006508">
    <property type="term" value="P:proteolysis"/>
    <property type="evidence" value="ECO:0007669"/>
    <property type="project" value="InterPro"/>
</dbReference>
<dbReference type="HAMAP" id="MF_00015">
    <property type="entry name" value="LexA"/>
    <property type="match status" value="1"/>
</dbReference>
<dbReference type="Pfam" id="PF01726">
    <property type="entry name" value="LexA_DNA_bind"/>
    <property type="match status" value="1"/>
</dbReference>
<evidence type="ECO:0000256" key="7">
    <source>
        <dbReference type="ARBA" id="ARBA00023015"/>
    </source>
</evidence>
<sequence length="202" mass="22399">MKRKFKRSLTPKQKAILDFITTYTTGRGYAPSLEEIGKKYSISIPTAHQHVKALEKKGYLKKEENQPRGVSLFEQTPDSIEIPMLGLIAAGSPIEPIENPEPISIPKNLISSRGDYYALRVKGNSMIEDGICDQDIVVIKSQSVANNGETIVAITEEGATLKVFKNQNGKISLEPRNKNLSNIYPKLLEIKGKFVGLIRKSS</sequence>
<dbReference type="Pfam" id="PF00717">
    <property type="entry name" value="Peptidase_S24"/>
    <property type="match status" value="1"/>
</dbReference>
<dbReference type="InterPro" id="IPR039418">
    <property type="entry name" value="LexA-like"/>
</dbReference>
<keyword evidence="6 12" id="KW-0068">Autocatalytic cleavage</keyword>
<comment type="caution">
    <text evidence="16">The sequence shown here is derived from an EMBL/GenBank/DDBJ whole genome shotgun (WGS) entry which is preliminary data.</text>
</comment>
<dbReference type="EC" id="3.4.21.88" evidence="12"/>
<keyword evidence="2 12" id="KW-0678">Repressor</keyword>
<dbReference type="InterPro" id="IPR015927">
    <property type="entry name" value="Peptidase_S24_S26A/B/C"/>
</dbReference>
<keyword evidence="4 12" id="KW-0227">DNA damage</keyword>
<evidence type="ECO:0000256" key="1">
    <source>
        <dbReference type="ARBA" id="ARBA00007484"/>
    </source>
</evidence>
<dbReference type="GO" id="GO:0006260">
    <property type="term" value="P:DNA replication"/>
    <property type="evidence" value="ECO:0007669"/>
    <property type="project" value="UniProtKB-UniRule"/>
</dbReference>
<dbReference type="AlphaFoldDB" id="A0A1F7H2I0"/>
<evidence type="ECO:0000259" key="15">
    <source>
        <dbReference type="Pfam" id="PF01726"/>
    </source>
</evidence>
<evidence type="ECO:0000256" key="2">
    <source>
        <dbReference type="ARBA" id="ARBA00022491"/>
    </source>
</evidence>
<evidence type="ECO:0000256" key="11">
    <source>
        <dbReference type="ARBA" id="ARBA00023236"/>
    </source>
</evidence>
<evidence type="ECO:0000256" key="10">
    <source>
        <dbReference type="ARBA" id="ARBA00023204"/>
    </source>
</evidence>
<dbReference type="GO" id="GO:0004252">
    <property type="term" value="F:serine-type endopeptidase activity"/>
    <property type="evidence" value="ECO:0007669"/>
    <property type="project" value="UniProtKB-UniRule"/>
</dbReference>
<keyword evidence="8 12" id="KW-0238">DNA-binding</keyword>
<evidence type="ECO:0000256" key="4">
    <source>
        <dbReference type="ARBA" id="ARBA00022763"/>
    </source>
</evidence>
<evidence type="ECO:0000313" key="16">
    <source>
        <dbReference type="EMBL" id="OGK25273.1"/>
    </source>
</evidence>
<evidence type="ECO:0000256" key="9">
    <source>
        <dbReference type="ARBA" id="ARBA00023163"/>
    </source>
</evidence>
<evidence type="ECO:0000256" key="12">
    <source>
        <dbReference type="HAMAP-Rule" id="MF_00015"/>
    </source>
</evidence>
<dbReference type="PANTHER" id="PTHR33516">
    <property type="entry name" value="LEXA REPRESSOR"/>
    <property type="match status" value="1"/>
</dbReference>
<dbReference type="InterPro" id="IPR006200">
    <property type="entry name" value="LexA"/>
</dbReference>
<evidence type="ECO:0000259" key="14">
    <source>
        <dbReference type="Pfam" id="PF00717"/>
    </source>
</evidence>
<evidence type="ECO:0000256" key="5">
    <source>
        <dbReference type="ARBA" id="ARBA00022801"/>
    </source>
</evidence>
<evidence type="ECO:0000256" key="6">
    <source>
        <dbReference type="ARBA" id="ARBA00022813"/>
    </source>
</evidence>
<dbReference type="InterPro" id="IPR036388">
    <property type="entry name" value="WH-like_DNA-bd_sf"/>
</dbReference>
<dbReference type="SUPFAM" id="SSF51306">
    <property type="entry name" value="LexA/Signal peptidase"/>
    <property type="match status" value="1"/>
</dbReference>
<dbReference type="CDD" id="cd06529">
    <property type="entry name" value="S24_LexA-like"/>
    <property type="match status" value="1"/>
</dbReference>
<evidence type="ECO:0000256" key="3">
    <source>
        <dbReference type="ARBA" id="ARBA00022705"/>
    </source>
</evidence>
<keyword evidence="11 12" id="KW-0742">SOS response</keyword>
<keyword evidence="5 12" id="KW-0378">Hydrolase</keyword>
<proteinExistence type="inferred from homology"/>
<reference evidence="16 17" key="1">
    <citation type="journal article" date="2016" name="Nat. Commun.">
        <title>Thousands of microbial genomes shed light on interconnected biogeochemical processes in an aquifer system.</title>
        <authorList>
            <person name="Anantharaman K."/>
            <person name="Brown C.T."/>
            <person name="Hug L.A."/>
            <person name="Sharon I."/>
            <person name="Castelle C.J."/>
            <person name="Probst A.J."/>
            <person name="Thomas B.C."/>
            <person name="Singh A."/>
            <person name="Wilkins M.J."/>
            <person name="Karaoz U."/>
            <person name="Brodie E.L."/>
            <person name="Williams K.H."/>
            <person name="Hubbard S.S."/>
            <person name="Banfield J.F."/>
        </authorList>
    </citation>
    <scope>NUCLEOTIDE SEQUENCE [LARGE SCALE GENOMIC DNA]</scope>
</reference>
<evidence type="ECO:0000256" key="13">
    <source>
        <dbReference type="RuleBase" id="RU003991"/>
    </source>
</evidence>